<evidence type="ECO:0000256" key="7">
    <source>
        <dbReference type="RuleBase" id="RU004347"/>
    </source>
</evidence>
<dbReference type="GO" id="GO:0010134">
    <property type="term" value="P:sulfate assimilation via adenylyl sulfate reduction"/>
    <property type="evidence" value="ECO:0007669"/>
    <property type="project" value="TreeGrafter"/>
</dbReference>
<accession>A0A2H9VTA1</accession>
<evidence type="ECO:0000256" key="4">
    <source>
        <dbReference type="ARBA" id="ARBA00022741"/>
    </source>
</evidence>
<evidence type="ECO:0000259" key="8">
    <source>
        <dbReference type="Pfam" id="PF01583"/>
    </source>
</evidence>
<keyword evidence="10" id="KW-1185">Reference proteome</keyword>
<dbReference type="Proteomes" id="UP000242687">
    <property type="component" value="Unassembled WGS sequence"/>
</dbReference>
<dbReference type="EMBL" id="PGFJ01000001">
    <property type="protein sequence ID" value="PJJ84063.1"/>
    <property type="molecule type" value="Genomic_DNA"/>
</dbReference>
<dbReference type="UniPathway" id="UPA00140">
    <property type="reaction ID" value="UER00205"/>
</dbReference>
<dbReference type="GO" id="GO:0004781">
    <property type="term" value="F:sulfate adenylyltransferase (ATP) activity"/>
    <property type="evidence" value="ECO:0007669"/>
    <property type="project" value="TreeGrafter"/>
</dbReference>
<dbReference type="InterPro" id="IPR002891">
    <property type="entry name" value="APS"/>
</dbReference>
<dbReference type="Pfam" id="PF01583">
    <property type="entry name" value="APS_kinase"/>
    <property type="match status" value="1"/>
</dbReference>
<keyword evidence="6 7" id="KW-0418">Kinase</keyword>
<dbReference type="AlphaFoldDB" id="A0A2H9VTA1"/>
<evidence type="ECO:0000256" key="2">
    <source>
        <dbReference type="ARBA" id="ARBA00012121"/>
    </source>
</evidence>
<reference evidence="9 10" key="1">
    <citation type="submission" date="2017-11" db="EMBL/GenBank/DDBJ databases">
        <title>Genomic Encyclopedia of Archaeal and Bacterial Type Strains, Phase II (KMG-II): From Individual Species to Whole Genera.</title>
        <authorList>
            <person name="Goeker M."/>
        </authorList>
    </citation>
    <scope>NUCLEOTIDE SEQUENCE [LARGE SCALE GENOMIC DNA]</scope>
    <source>
        <strain evidence="9 10">DSM 28175</strain>
    </source>
</reference>
<dbReference type="SUPFAM" id="SSF52540">
    <property type="entry name" value="P-loop containing nucleoside triphosphate hydrolases"/>
    <property type="match status" value="1"/>
</dbReference>
<keyword evidence="6" id="KW-0597">Phosphoprotein</keyword>
<dbReference type="NCBIfam" id="TIGR00455">
    <property type="entry name" value="apsK"/>
    <property type="match status" value="1"/>
</dbReference>
<dbReference type="GO" id="GO:0004020">
    <property type="term" value="F:adenylylsulfate kinase activity"/>
    <property type="evidence" value="ECO:0007669"/>
    <property type="project" value="UniProtKB-UniRule"/>
</dbReference>
<dbReference type="InterPro" id="IPR059117">
    <property type="entry name" value="APS_kinase_dom"/>
</dbReference>
<dbReference type="GO" id="GO:0005524">
    <property type="term" value="F:ATP binding"/>
    <property type="evidence" value="ECO:0007669"/>
    <property type="project" value="UniProtKB-UniRule"/>
</dbReference>
<comment type="caution">
    <text evidence="9">The sequence shown here is derived from an EMBL/GenBank/DDBJ whole genome shotgun (WGS) entry which is preliminary data.</text>
</comment>
<feature type="binding site" evidence="6">
    <location>
        <begin position="34"/>
        <end position="41"/>
    </location>
    <ligand>
        <name>ATP</name>
        <dbReference type="ChEBI" id="CHEBI:30616"/>
    </ligand>
</feature>
<keyword evidence="4 6" id="KW-0547">Nucleotide-binding</keyword>
<proteinExistence type="inferred from homology"/>
<comment type="function">
    <text evidence="6 7">Catalyzes the synthesis of activated sulfate.</text>
</comment>
<comment type="catalytic activity">
    <reaction evidence="1 6 7">
        <text>adenosine 5'-phosphosulfate + ATP = 3'-phosphoadenylyl sulfate + ADP + H(+)</text>
        <dbReference type="Rhea" id="RHEA:24152"/>
        <dbReference type="ChEBI" id="CHEBI:15378"/>
        <dbReference type="ChEBI" id="CHEBI:30616"/>
        <dbReference type="ChEBI" id="CHEBI:58243"/>
        <dbReference type="ChEBI" id="CHEBI:58339"/>
        <dbReference type="ChEBI" id="CHEBI:456216"/>
        <dbReference type="EC" id="2.7.1.25"/>
    </reaction>
</comment>
<sequence length="199" mass="22349">MKERIHLINQAYDISKPDREKMNGHKALCIWFTGLSGAGKTTLANALERRLHTENIKTFSLDGDNIRCGLSSDLGFSESDRIENLRRIGEVAKLMCEAGLVVTAAFVSPFKKDRQLIRNLLGSNFFEVFVNTPLEVCEQRDVKGLYQKARRGEISNFTGINSPFEQPQNPDLQVNTVNQTIDQLVNTILEAVLPKLLLS</sequence>
<evidence type="ECO:0000256" key="6">
    <source>
        <dbReference type="HAMAP-Rule" id="MF_00065"/>
    </source>
</evidence>
<dbReference type="CDD" id="cd02027">
    <property type="entry name" value="APSK"/>
    <property type="match status" value="1"/>
</dbReference>
<dbReference type="InterPro" id="IPR050512">
    <property type="entry name" value="Sulf_AdTrans/APS_kinase"/>
</dbReference>
<evidence type="ECO:0000256" key="1">
    <source>
        <dbReference type="ARBA" id="ARBA00001823"/>
    </source>
</evidence>
<organism evidence="9 10">
    <name type="scientific">Mucilaginibacter auburnensis</name>
    <dbReference type="NCBI Taxonomy" id="1457233"/>
    <lineage>
        <taxon>Bacteria</taxon>
        <taxon>Pseudomonadati</taxon>
        <taxon>Bacteroidota</taxon>
        <taxon>Sphingobacteriia</taxon>
        <taxon>Sphingobacteriales</taxon>
        <taxon>Sphingobacteriaceae</taxon>
        <taxon>Mucilaginibacter</taxon>
    </lineage>
</organism>
<protein>
    <recommendedName>
        <fullName evidence="2 6">Adenylyl-sulfate kinase</fullName>
        <ecNumber evidence="2 6">2.7.1.25</ecNumber>
    </recommendedName>
    <alternativeName>
        <fullName evidence="6">APS kinase</fullName>
    </alternativeName>
    <alternativeName>
        <fullName evidence="6">ATP adenosine-5'-phosphosulfate 3'-phosphotransferase</fullName>
    </alternativeName>
    <alternativeName>
        <fullName evidence="6">Adenosine-5'-phosphosulfate kinase</fullName>
    </alternativeName>
</protein>
<dbReference type="PANTHER" id="PTHR42700">
    <property type="entry name" value="SULFATE ADENYLYLTRANSFERASE"/>
    <property type="match status" value="1"/>
</dbReference>
<feature type="active site" description="Phosphoserine intermediate" evidence="6">
    <location>
        <position position="108"/>
    </location>
</feature>
<evidence type="ECO:0000313" key="9">
    <source>
        <dbReference type="EMBL" id="PJJ84063.1"/>
    </source>
</evidence>
<dbReference type="GO" id="GO:0019379">
    <property type="term" value="P:sulfate assimilation, phosphoadenylyl sulfate reduction by phosphoadenylyl-sulfate reductase (thioredoxin)"/>
    <property type="evidence" value="ECO:0007669"/>
    <property type="project" value="TreeGrafter"/>
</dbReference>
<keyword evidence="3 6" id="KW-0808">Transferase</keyword>
<evidence type="ECO:0000313" key="10">
    <source>
        <dbReference type="Proteomes" id="UP000242687"/>
    </source>
</evidence>
<dbReference type="RefSeq" id="WP_100340276.1">
    <property type="nucleotide sequence ID" value="NZ_PGFJ01000001.1"/>
</dbReference>
<comment type="similarity">
    <text evidence="6 7">Belongs to the APS kinase family.</text>
</comment>
<evidence type="ECO:0000256" key="5">
    <source>
        <dbReference type="ARBA" id="ARBA00022840"/>
    </source>
</evidence>
<dbReference type="PANTHER" id="PTHR42700:SF3">
    <property type="entry name" value="BIFUNCTIONAL SAT_APS KINASE-RELATED"/>
    <property type="match status" value="1"/>
</dbReference>
<dbReference type="InterPro" id="IPR027417">
    <property type="entry name" value="P-loop_NTPase"/>
</dbReference>
<dbReference type="Gene3D" id="3.40.50.300">
    <property type="entry name" value="P-loop containing nucleotide triphosphate hydrolases"/>
    <property type="match status" value="1"/>
</dbReference>
<dbReference type="EC" id="2.7.1.25" evidence="2 6"/>
<name>A0A2H9VTA1_9SPHI</name>
<gene>
    <name evidence="6" type="primary">cysC</name>
    <name evidence="9" type="ORF">CLV57_1067</name>
</gene>
<dbReference type="OrthoDB" id="9804504at2"/>
<evidence type="ECO:0000256" key="3">
    <source>
        <dbReference type="ARBA" id="ARBA00022679"/>
    </source>
</evidence>
<dbReference type="GO" id="GO:0070814">
    <property type="term" value="P:hydrogen sulfide biosynthetic process"/>
    <property type="evidence" value="ECO:0007669"/>
    <property type="project" value="UniProtKB-UniRule"/>
</dbReference>
<dbReference type="HAMAP" id="MF_00065">
    <property type="entry name" value="Adenylyl_sulf_kinase"/>
    <property type="match status" value="1"/>
</dbReference>
<dbReference type="NCBIfam" id="NF003013">
    <property type="entry name" value="PRK03846.1"/>
    <property type="match status" value="1"/>
</dbReference>
<keyword evidence="5 6" id="KW-0067">ATP-binding</keyword>
<feature type="domain" description="APS kinase" evidence="8">
    <location>
        <begin position="27"/>
        <end position="175"/>
    </location>
</feature>
<dbReference type="GO" id="GO:0005737">
    <property type="term" value="C:cytoplasm"/>
    <property type="evidence" value="ECO:0007669"/>
    <property type="project" value="TreeGrafter"/>
</dbReference>
<comment type="pathway">
    <text evidence="6 7">Sulfur metabolism; hydrogen sulfide biosynthesis; sulfite from sulfate: step 2/3.</text>
</comment>